<feature type="transmembrane region" description="Helical" evidence="1">
    <location>
        <begin position="30"/>
        <end position="51"/>
    </location>
</feature>
<dbReference type="AlphaFoldDB" id="A0A7X9SMG7"/>
<evidence type="ECO:0000313" key="2">
    <source>
        <dbReference type="EMBL" id="NMF04596.1"/>
    </source>
</evidence>
<dbReference type="Proteomes" id="UP000587880">
    <property type="component" value="Unassembled WGS sequence"/>
</dbReference>
<organism evidence="2 3">
    <name type="scientific">Clostridium beijerinckii</name>
    <name type="common">Clostridium MP</name>
    <dbReference type="NCBI Taxonomy" id="1520"/>
    <lineage>
        <taxon>Bacteria</taxon>
        <taxon>Bacillati</taxon>
        <taxon>Bacillota</taxon>
        <taxon>Clostridia</taxon>
        <taxon>Eubacteriales</taxon>
        <taxon>Clostridiaceae</taxon>
        <taxon>Clostridium</taxon>
    </lineage>
</organism>
<gene>
    <name evidence="2" type="ORF">HF849_07445</name>
</gene>
<evidence type="ECO:0000313" key="3">
    <source>
        <dbReference type="Proteomes" id="UP000587880"/>
    </source>
</evidence>
<sequence length="57" mass="6618">MSDRDPLNEISDSLREIANAIKPKPKKPNYTVMIGWIVIGAMALYMINVLYKMFLRF</sequence>
<reference evidence="2 3" key="1">
    <citation type="submission" date="2020-04" db="EMBL/GenBank/DDBJ databases">
        <authorList>
            <person name="Hitch T.C.A."/>
            <person name="Wylensek D."/>
            <person name="Clavel T."/>
        </authorList>
    </citation>
    <scope>NUCLEOTIDE SEQUENCE [LARGE SCALE GENOMIC DNA]</scope>
    <source>
        <strain evidence="2 3">WB01_NA02</strain>
    </source>
</reference>
<keyword evidence="1" id="KW-0472">Membrane</keyword>
<proteinExistence type="predicted"/>
<keyword evidence="1" id="KW-0812">Transmembrane</keyword>
<dbReference type="RefSeq" id="WP_168981587.1">
    <property type="nucleotide sequence ID" value="NZ_JABAGD010000010.1"/>
</dbReference>
<comment type="caution">
    <text evidence="2">The sequence shown here is derived from an EMBL/GenBank/DDBJ whole genome shotgun (WGS) entry which is preliminary data.</text>
</comment>
<evidence type="ECO:0000256" key="1">
    <source>
        <dbReference type="SAM" id="Phobius"/>
    </source>
</evidence>
<keyword evidence="1" id="KW-1133">Transmembrane helix</keyword>
<protein>
    <submittedName>
        <fullName evidence="2">Uncharacterized protein</fullName>
    </submittedName>
</protein>
<name>A0A7X9SMG7_CLOBE</name>
<accession>A0A7X9SMG7</accession>
<dbReference type="EMBL" id="JABAGD010000010">
    <property type="protein sequence ID" value="NMF04596.1"/>
    <property type="molecule type" value="Genomic_DNA"/>
</dbReference>